<dbReference type="OrthoDB" id="10255285at2759"/>
<dbReference type="Gene3D" id="3.40.1000.10">
    <property type="entry name" value="Mog1/PsbP, alpha/beta/alpha sandwich"/>
    <property type="match status" value="1"/>
</dbReference>
<evidence type="ECO:0000313" key="2">
    <source>
        <dbReference type="Proteomes" id="UP000267821"/>
    </source>
</evidence>
<dbReference type="STRING" id="1051890.A0A3N4LUT6"/>
<reference evidence="1 2" key="1">
    <citation type="journal article" date="2018" name="Nat. Ecol. Evol.">
        <title>Pezizomycetes genomes reveal the molecular basis of ectomycorrhizal truffle lifestyle.</title>
        <authorList>
            <person name="Murat C."/>
            <person name="Payen T."/>
            <person name="Noel B."/>
            <person name="Kuo A."/>
            <person name="Morin E."/>
            <person name="Chen J."/>
            <person name="Kohler A."/>
            <person name="Krizsan K."/>
            <person name="Balestrini R."/>
            <person name="Da Silva C."/>
            <person name="Montanini B."/>
            <person name="Hainaut M."/>
            <person name="Levati E."/>
            <person name="Barry K.W."/>
            <person name="Belfiori B."/>
            <person name="Cichocki N."/>
            <person name="Clum A."/>
            <person name="Dockter R.B."/>
            <person name="Fauchery L."/>
            <person name="Guy J."/>
            <person name="Iotti M."/>
            <person name="Le Tacon F."/>
            <person name="Lindquist E.A."/>
            <person name="Lipzen A."/>
            <person name="Malagnac F."/>
            <person name="Mello A."/>
            <person name="Molinier V."/>
            <person name="Miyauchi S."/>
            <person name="Poulain J."/>
            <person name="Riccioni C."/>
            <person name="Rubini A."/>
            <person name="Sitrit Y."/>
            <person name="Splivallo R."/>
            <person name="Traeger S."/>
            <person name="Wang M."/>
            <person name="Zifcakova L."/>
            <person name="Wipf D."/>
            <person name="Zambonelli A."/>
            <person name="Paolocci F."/>
            <person name="Nowrousian M."/>
            <person name="Ottonello S."/>
            <person name="Baldrian P."/>
            <person name="Spatafora J.W."/>
            <person name="Henrissat B."/>
            <person name="Nagy L.G."/>
            <person name="Aury J.M."/>
            <person name="Wincker P."/>
            <person name="Grigoriev I.V."/>
            <person name="Bonfante P."/>
            <person name="Martin F.M."/>
        </authorList>
    </citation>
    <scope>NUCLEOTIDE SEQUENCE [LARGE SCALE GENOMIC DNA]</scope>
    <source>
        <strain evidence="1 2">ATCC MYA-4762</strain>
    </source>
</reference>
<dbReference type="EMBL" id="ML121537">
    <property type="protein sequence ID" value="RPB25448.1"/>
    <property type="molecule type" value="Genomic_DNA"/>
</dbReference>
<accession>A0A3N4LUT6</accession>
<keyword evidence="2" id="KW-1185">Reference proteome</keyword>
<name>A0A3N4LUT6_9PEZI</name>
<proteinExistence type="predicted"/>
<evidence type="ECO:0000313" key="1">
    <source>
        <dbReference type="EMBL" id="RPB25448.1"/>
    </source>
</evidence>
<gene>
    <name evidence="1" type="ORF">L211DRAFT_82125</name>
</gene>
<dbReference type="InterPro" id="IPR016123">
    <property type="entry name" value="Mog1/PsbP_a/b/a-sand"/>
</dbReference>
<dbReference type="Pfam" id="PF04603">
    <property type="entry name" value="Mog1"/>
    <property type="match status" value="1"/>
</dbReference>
<dbReference type="InterPro" id="IPR007681">
    <property type="entry name" value="Mog1"/>
</dbReference>
<dbReference type="AlphaFoldDB" id="A0A3N4LUT6"/>
<evidence type="ECO:0008006" key="3">
    <source>
        <dbReference type="Google" id="ProtNLM"/>
    </source>
</evidence>
<dbReference type="Proteomes" id="UP000267821">
    <property type="component" value="Unassembled WGS sequence"/>
</dbReference>
<protein>
    <recommendedName>
        <fullName evidence="3">Mog1p/PsbP-like protein</fullName>
    </recommendedName>
</protein>
<organism evidence="1 2">
    <name type="scientific">Terfezia boudieri ATCC MYA-4762</name>
    <dbReference type="NCBI Taxonomy" id="1051890"/>
    <lineage>
        <taxon>Eukaryota</taxon>
        <taxon>Fungi</taxon>
        <taxon>Dikarya</taxon>
        <taxon>Ascomycota</taxon>
        <taxon>Pezizomycotina</taxon>
        <taxon>Pezizomycetes</taxon>
        <taxon>Pezizales</taxon>
        <taxon>Pezizaceae</taxon>
        <taxon>Terfezia</taxon>
    </lineage>
</organism>
<sequence>MQLILGSSESHSNPYISTSDLSPSFLAKFRPQLLQRTKADPTRKCSRGQMTGEFTKTDLFGGAIVAEIPKIFNDASIIIDILQHVPLPDIDACKEHFEDVIGGQERSLGKIFQIEPTNEFTMIGPSIPTYIIHGTVSSPYHVAPPRTDPSYLDAQKALPYTIILMVVFRLEALDTDFVVTVNCPITEQADSIIEKRVWHPAYDHPAYDHSPDGTDKTGAPVVDNAVTLLKSVAGTLEVRDWGLFSPQD</sequence>
<dbReference type="InParanoid" id="A0A3N4LUT6"/>
<dbReference type="SUPFAM" id="SSF55724">
    <property type="entry name" value="Mog1p/PsbP-like"/>
    <property type="match status" value="1"/>
</dbReference>